<proteinExistence type="predicted"/>
<organism evidence="1 2">
    <name type="scientific">Mucilaginibacter pedocola</name>
    <dbReference type="NCBI Taxonomy" id="1792845"/>
    <lineage>
        <taxon>Bacteria</taxon>
        <taxon>Pseudomonadati</taxon>
        <taxon>Bacteroidota</taxon>
        <taxon>Sphingobacteriia</taxon>
        <taxon>Sphingobacteriales</taxon>
        <taxon>Sphingobacteriaceae</taxon>
        <taxon>Mucilaginibacter</taxon>
    </lineage>
</organism>
<dbReference type="Gene3D" id="3.40.50.720">
    <property type="entry name" value="NAD(P)-binding Rossmann-like Domain"/>
    <property type="match status" value="1"/>
</dbReference>
<dbReference type="EMBL" id="MBTF01000035">
    <property type="protein sequence ID" value="OOQ57887.1"/>
    <property type="molecule type" value="Genomic_DNA"/>
</dbReference>
<name>A0A1S9PAN8_9SPHI</name>
<protein>
    <submittedName>
        <fullName evidence="1">Uncharacterized protein</fullName>
    </submittedName>
</protein>
<evidence type="ECO:0000313" key="1">
    <source>
        <dbReference type="EMBL" id="OOQ57887.1"/>
    </source>
</evidence>
<evidence type="ECO:0000313" key="2">
    <source>
        <dbReference type="Proteomes" id="UP000189739"/>
    </source>
</evidence>
<comment type="caution">
    <text evidence="1">The sequence shown here is derived from an EMBL/GenBank/DDBJ whole genome shotgun (WGS) entry which is preliminary data.</text>
</comment>
<gene>
    <name evidence="1" type="ORF">BC343_14020</name>
</gene>
<reference evidence="1 2" key="1">
    <citation type="submission" date="2016-07" db="EMBL/GenBank/DDBJ databases">
        <title>Genomic analysis of zinc-resistant bacterium Mucilaginibacter pedocola TBZ30.</title>
        <authorList>
            <person name="Huang J."/>
            <person name="Tang J."/>
        </authorList>
    </citation>
    <scope>NUCLEOTIDE SEQUENCE [LARGE SCALE GENOMIC DNA]</scope>
    <source>
        <strain evidence="1 2">TBZ30</strain>
    </source>
</reference>
<dbReference type="AlphaFoldDB" id="A0A1S9PAN8"/>
<accession>A0A1S9PAN8</accession>
<sequence length="70" mass="7775">MFATLTTASFCNEFIRFHYTPATFGYIPEPAAAELCFNKKQRNMDLKNSTILITVGTSGIGLELVKQLAE</sequence>
<keyword evidence="2" id="KW-1185">Reference proteome</keyword>
<dbReference type="Proteomes" id="UP000189739">
    <property type="component" value="Unassembled WGS sequence"/>
</dbReference>